<name>A0ACC1SLC7_9HYPO</name>
<organism evidence="1 2">
    <name type="scientific">Fusarium decemcellulare</name>
    <dbReference type="NCBI Taxonomy" id="57161"/>
    <lineage>
        <taxon>Eukaryota</taxon>
        <taxon>Fungi</taxon>
        <taxon>Dikarya</taxon>
        <taxon>Ascomycota</taxon>
        <taxon>Pezizomycotina</taxon>
        <taxon>Sordariomycetes</taxon>
        <taxon>Hypocreomycetidae</taxon>
        <taxon>Hypocreales</taxon>
        <taxon>Nectriaceae</taxon>
        <taxon>Fusarium</taxon>
        <taxon>Fusarium decemcellulare species complex</taxon>
    </lineage>
</organism>
<keyword evidence="2" id="KW-1185">Reference proteome</keyword>
<dbReference type="Proteomes" id="UP001148629">
    <property type="component" value="Unassembled WGS sequence"/>
</dbReference>
<proteinExistence type="predicted"/>
<reference evidence="1" key="1">
    <citation type="submission" date="2022-08" db="EMBL/GenBank/DDBJ databases">
        <title>Genome Sequence of Fusarium decemcellulare.</title>
        <authorList>
            <person name="Buettner E."/>
        </authorList>
    </citation>
    <scope>NUCLEOTIDE SEQUENCE</scope>
    <source>
        <strain evidence="1">Babe19</strain>
    </source>
</reference>
<dbReference type="EMBL" id="JANRMS010000313">
    <property type="protein sequence ID" value="KAJ3542113.1"/>
    <property type="molecule type" value="Genomic_DNA"/>
</dbReference>
<sequence length="722" mass="82252">MVTDTTFTIHSNPSFSETRAPHPMQEVNERLPQDAQLDLASQLTPPTVSLGTAESLSLYFILLAPEQRLELALNFATTVNASFPLFEPKSFLDRLTNGAICSNLTSIVYAISAKVMGTPSWCGDIQVDTAFREMSNAATIETECVFEPTALDEWRKACLLAWYHFHQRPETADLDRMTVLMRKPYHYGLHQIDSVDDLKSFGWNLVGNEALEEWRHTWWCIYIPDSYASYATAAPHQVEDNSIQTALLHLSSPSDTSENSDTKRLFLPSDQSCLWKLGQEITTNGGDRIFSLHMAINMLQRESLVLHRLRKQNPDLSAGNRLSALEDHLSAVQLALPRNYMQQTRDLMSGESSAGYNARLQTLLKIYSIRLLLRLPSRDLNEAQWQENLGICYHIFEVIQQWDMKSILTVDLAVYFIVLPILVLLHLHSHYSGISNQALIAQLTRRREVIRLFLQNYGTHWSLPRFLLRDVFQILVLSKIFHNRSLRFLGSSSDKASSQFLSPSWVPDFYKLDPHRSLTRHERCARFNASAELPIQARKSNKDTVLHLKGRIVDTLHTVREKLVRKPSDVADRGNHANKRLTWHDELRVNRDMIQEARDIWLATMERMSQGRHHVPRVDGIPATRRRDERLVLDKQVPPGWVPFMRALVCNRTDYGQDASNVFEPMAASFVRLSLSAELFTKSFLGGLYPPAKQAMEPLLGLAQSRCVVGTDMGLVGCSYEG</sequence>
<comment type="caution">
    <text evidence="1">The sequence shown here is derived from an EMBL/GenBank/DDBJ whole genome shotgun (WGS) entry which is preliminary data.</text>
</comment>
<accession>A0ACC1SLC7</accession>
<protein>
    <submittedName>
        <fullName evidence="1">Uncharacterized protein</fullName>
    </submittedName>
</protein>
<evidence type="ECO:0000313" key="2">
    <source>
        <dbReference type="Proteomes" id="UP001148629"/>
    </source>
</evidence>
<evidence type="ECO:0000313" key="1">
    <source>
        <dbReference type="EMBL" id="KAJ3542113.1"/>
    </source>
</evidence>
<gene>
    <name evidence="1" type="ORF">NM208_g4273</name>
</gene>